<gene>
    <name evidence="4" type="ORF">V5799_022412</name>
</gene>
<keyword evidence="2" id="KW-0472">Membrane</keyword>
<keyword evidence="2" id="KW-1133">Transmembrane helix</keyword>
<dbReference type="PANTHER" id="PTHR10579">
    <property type="entry name" value="CALCIUM-ACTIVATED CHLORIDE CHANNEL REGULATOR"/>
    <property type="match status" value="1"/>
</dbReference>
<evidence type="ECO:0000256" key="2">
    <source>
        <dbReference type="SAM" id="Phobius"/>
    </source>
</evidence>
<dbReference type="CDD" id="cd00198">
    <property type="entry name" value="vWFA"/>
    <property type="match status" value="1"/>
</dbReference>
<evidence type="ECO:0000259" key="3">
    <source>
        <dbReference type="PROSITE" id="PS50234"/>
    </source>
</evidence>
<dbReference type="Gene3D" id="3.40.50.410">
    <property type="entry name" value="von Willebrand factor, type A domain"/>
    <property type="match status" value="1"/>
</dbReference>
<comment type="caution">
    <text evidence="4">The sequence shown here is derived from an EMBL/GenBank/DDBJ whole genome shotgun (WGS) entry which is preliminary data.</text>
</comment>
<dbReference type="Pfam" id="PF08434">
    <property type="entry name" value="CLCA"/>
    <property type="match status" value="1"/>
</dbReference>
<dbReference type="EMBL" id="JARKHS020001404">
    <property type="protein sequence ID" value="KAK8787812.1"/>
    <property type="molecule type" value="Genomic_DNA"/>
</dbReference>
<dbReference type="GO" id="GO:0032991">
    <property type="term" value="C:protein-containing complex"/>
    <property type="evidence" value="ECO:0007669"/>
    <property type="project" value="UniProtKB-ARBA"/>
</dbReference>
<evidence type="ECO:0000313" key="4">
    <source>
        <dbReference type="EMBL" id="KAK8787812.1"/>
    </source>
</evidence>
<feature type="compositionally biased region" description="Low complexity" evidence="1">
    <location>
        <begin position="784"/>
        <end position="794"/>
    </location>
</feature>
<dbReference type="NCBIfam" id="NF041940">
    <property type="entry name" value="choice_anch_X"/>
    <property type="match status" value="1"/>
</dbReference>
<accession>A0AAQ4FMW3</accession>
<dbReference type="PANTHER" id="PTHR10579:SF177">
    <property type="entry name" value="CALCIUM-ACTIVATED CHLORIDE CHANNEL REGULATOR 4-LIKE PROTEIN"/>
    <property type="match status" value="1"/>
</dbReference>
<keyword evidence="5" id="KW-1185">Reference proteome</keyword>
<feature type="region of interest" description="Disordered" evidence="1">
    <location>
        <begin position="779"/>
        <end position="799"/>
    </location>
</feature>
<dbReference type="SMART" id="SM00327">
    <property type="entry name" value="VWA"/>
    <property type="match status" value="1"/>
</dbReference>
<keyword evidence="2" id="KW-0812">Transmembrane</keyword>
<evidence type="ECO:0000256" key="1">
    <source>
        <dbReference type="SAM" id="MobiDB-lite"/>
    </source>
</evidence>
<dbReference type="InterPro" id="IPR013642">
    <property type="entry name" value="CLCA_N"/>
</dbReference>
<name>A0AAQ4FMW3_AMBAM</name>
<dbReference type="AlphaFoldDB" id="A0AAQ4FMW3"/>
<organism evidence="4 5">
    <name type="scientific">Amblyomma americanum</name>
    <name type="common">Lone star tick</name>
    <dbReference type="NCBI Taxonomy" id="6943"/>
    <lineage>
        <taxon>Eukaryota</taxon>
        <taxon>Metazoa</taxon>
        <taxon>Ecdysozoa</taxon>
        <taxon>Arthropoda</taxon>
        <taxon>Chelicerata</taxon>
        <taxon>Arachnida</taxon>
        <taxon>Acari</taxon>
        <taxon>Parasitiformes</taxon>
        <taxon>Ixodida</taxon>
        <taxon>Ixodoidea</taxon>
        <taxon>Ixodidae</taxon>
        <taxon>Amblyomminae</taxon>
        <taxon>Amblyomma</taxon>
    </lineage>
</organism>
<sequence>MSPSRACALDLRASRESVSAFICRRRVVSTVHRRRLEEDGIARAADEPRLILRIFSQLNETIRMRPTAILLVAAASLLCGSPSHGLRIDSAIGSYEDIVVAIHPSVKPDDRIIENIKAMFRSASTFLHRATRGLVHFGSVTIAIPETWPPRPDAVTTTASLFPVADVHVEPENPQYGDRPYTLQPRGCGERGEYIHLTPKFLADMNGSIADTYGSPAYQLVHEWAHYRYGVFDEYGDPESHRYPSLYCEFGMVRASTCSQRIKFTASTDSGAPCRIYKGCRVSSDCKTRFSQNDKNPVTSSIMFMPYLKGVTEFCDRGDKKHNAYAPNKHNHLCDRKSTWEVISANDDFKGLAPADPEREIEVTFKEVQKQKGTVGRMILALDISASMNDNNRLDNLKAAATQFIQALVPDGLELGIVVFDDYAYEKSPLVPVNASTRTMFADIVKHLNAGTMTCIGCALKKALEMFQSKKSTEGSVIILMTDGMENSSPNIAQVADDLVSSQVVVNTIAFGTDADKSLEDLALRSGGRSFALMDGQSNVAAALESAFLDSVTAFLQDDDRRRVVIFDRSVKLSDKKEFEILLDADVGNQTTIAVQCSDAANLKAELRYPDGKACDDCLVAGPAVAASYITFKIPGIATPGTWTLVVSRSVSYPDVDVHVRATSLVSGQDVEPVFVRAFLKKAEVSSATDAAIYAEVTKGSHVVLHARVTATVIPPKGNEEVEVQLFDDGLGADVTANDGIYSGYFTQFNGTGRYSVSARVVSADDSVIVKGRKASGSLPALDPSEAPATSEAPESADEMEGIPLDEFVYVDEDIEVAEPHILASEKAPHFSRYAEAGSFRLTNEIDESRIPPGAIDDLEVEDAFVADNGTHVVTLAWTCPGAHLDSGKPSKIELRGSTHVDDIVMKFGAAVEVTQDNATQGSLPAEEVRSRQRLRFSLPEQLLQEAQKDSTHDFYFSARSWNDDGLSSPPSNVARLTFDRPSHNSPKGGGTPWWVIFLSTLAVILVVGGLVAAAFWVVKRRRNNGGMLGGGQY</sequence>
<evidence type="ECO:0000313" key="5">
    <source>
        <dbReference type="Proteomes" id="UP001321473"/>
    </source>
</evidence>
<reference evidence="4 5" key="1">
    <citation type="journal article" date="2023" name="Arcadia Sci">
        <title>De novo assembly of a long-read Amblyomma americanum tick genome.</title>
        <authorList>
            <person name="Chou S."/>
            <person name="Poskanzer K.E."/>
            <person name="Rollins M."/>
            <person name="Thuy-Boun P.S."/>
        </authorList>
    </citation>
    <scope>NUCLEOTIDE SEQUENCE [LARGE SCALE GENOMIC DNA]</scope>
    <source>
        <strain evidence="4">F_SG_1</strain>
        <tissue evidence="4">Salivary glands</tissue>
    </source>
</reference>
<dbReference type="InterPro" id="IPR051266">
    <property type="entry name" value="CLCR"/>
</dbReference>
<proteinExistence type="predicted"/>
<dbReference type="PROSITE" id="PS50234">
    <property type="entry name" value="VWFA"/>
    <property type="match status" value="1"/>
</dbReference>
<dbReference type="Proteomes" id="UP001321473">
    <property type="component" value="Unassembled WGS sequence"/>
</dbReference>
<feature type="transmembrane region" description="Helical" evidence="2">
    <location>
        <begin position="994"/>
        <end position="1019"/>
    </location>
</feature>
<dbReference type="SUPFAM" id="SSF53300">
    <property type="entry name" value="vWA-like"/>
    <property type="match status" value="1"/>
</dbReference>
<dbReference type="InterPro" id="IPR036465">
    <property type="entry name" value="vWFA_dom_sf"/>
</dbReference>
<dbReference type="Pfam" id="PF00092">
    <property type="entry name" value="VWA"/>
    <property type="match status" value="1"/>
</dbReference>
<dbReference type="InterPro" id="IPR002035">
    <property type="entry name" value="VWF_A"/>
</dbReference>
<feature type="domain" description="VWFA" evidence="3">
    <location>
        <begin position="377"/>
        <end position="552"/>
    </location>
</feature>
<protein>
    <recommendedName>
        <fullName evidence="3">VWFA domain-containing protein</fullName>
    </recommendedName>
</protein>